<dbReference type="EMBL" id="LXQA010320084">
    <property type="protein sequence ID" value="MCI43624.1"/>
    <property type="molecule type" value="Genomic_DNA"/>
</dbReference>
<dbReference type="PANTHER" id="PTHR47074">
    <property type="entry name" value="BNAC02G40300D PROTEIN"/>
    <property type="match status" value="1"/>
</dbReference>
<reference evidence="2 3" key="1">
    <citation type="journal article" date="2018" name="Front. Plant Sci.">
        <title>Red Clover (Trifolium pratense) and Zigzag Clover (T. medium) - A Picture of Genomic Similarities and Differences.</title>
        <authorList>
            <person name="Dluhosova J."/>
            <person name="Istvanek J."/>
            <person name="Nedelnik J."/>
            <person name="Repkova J."/>
        </authorList>
    </citation>
    <scope>NUCLEOTIDE SEQUENCE [LARGE SCALE GENOMIC DNA]</scope>
    <source>
        <strain evidence="3">cv. 10/8</strain>
        <tissue evidence="2">Leaf</tissue>
    </source>
</reference>
<proteinExistence type="predicted"/>
<feature type="domain" description="RNase H type-1" evidence="1">
    <location>
        <begin position="4"/>
        <end position="85"/>
    </location>
</feature>
<evidence type="ECO:0000313" key="2">
    <source>
        <dbReference type="EMBL" id="MCI43624.1"/>
    </source>
</evidence>
<keyword evidence="3" id="KW-1185">Reference proteome</keyword>
<organism evidence="2 3">
    <name type="scientific">Trifolium medium</name>
    <dbReference type="NCBI Taxonomy" id="97028"/>
    <lineage>
        <taxon>Eukaryota</taxon>
        <taxon>Viridiplantae</taxon>
        <taxon>Streptophyta</taxon>
        <taxon>Embryophyta</taxon>
        <taxon>Tracheophyta</taxon>
        <taxon>Spermatophyta</taxon>
        <taxon>Magnoliopsida</taxon>
        <taxon>eudicotyledons</taxon>
        <taxon>Gunneridae</taxon>
        <taxon>Pentapetalae</taxon>
        <taxon>rosids</taxon>
        <taxon>fabids</taxon>
        <taxon>Fabales</taxon>
        <taxon>Fabaceae</taxon>
        <taxon>Papilionoideae</taxon>
        <taxon>50 kb inversion clade</taxon>
        <taxon>NPAAA clade</taxon>
        <taxon>Hologalegina</taxon>
        <taxon>IRL clade</taxon>
        <taxon>Trifolieae</taxon>
        <taxon>Trifolium</taxon>
    </lineage>
</organism>
<evidence type="ECO:0000313" key="3">
    <source>
        <dbReference type="Proteomes" id="UP000265520"/>
    </source>
</evidence>
<feature type="non-terminal residue" evidence="2">
    <location>
        <position position="1"/>
    </location>
</feature>
<sequence length="97" mass="10893">DDGHWGLGLILRREDGRCVGVATKVHLGSNDVGLAEAVGLHEVLAWIKAMKLRKVIVEMDAECIVTAVHKQIFPRNHWGHVVRRCARDFDQDDQISL</sequence>
<dbReference type="InterPro" id="IPR002156">
    <property type="entry name" value="RNaseH_domain"/>
</dbReference>
<name>A0A392S613_9FABA</name>
<protein>
    <recommendedName>
        <fullName evidence="1">RNase H type-1 domain-containing protein</fullName>
    </recommendedName>
</protein>
<dbReference type="AlphaFoldDB" id="A0A392S613"/>
<dbReference type="Proteomes" id="UP000265520">
    <property type="component" value="Unassembled WGS sequence"/>
</dbReference>
<dbReference type="Gene3D" id="3.30.420.10">
    <property type="entry name" value="Ribonuclease H-like superfamily/Ribonuclease H"/>
    <property type="match status" value="1"/>
</dbReference>
<dbReference type="InterPro" id="IPR036397">
    <property type="entry name" value="RNaseH_sf"/>
</dbReference>
<dbReference type="GO" id="GO:0004523">
    <property type="term" value="F:RNA-DNA hybrid ribonuclease activity"/>
    <property type="evidence" value="ECO:0007669"/>
    <property type="project" value="InterPro"/>
</dbReference>
<accession>A0A392S613</accession>
<dbReference type="GO" id="GO:0003676">
    <property type="term" value="F:nucleic acid binding"/>
    <property type="evidence" value="ECO:0007669"/>
    <property type="project" value="InterPro"/>
</dbReference>
<dbReference type="PANTHER" id="PTHR47074:SF11">
    <property type="entry name" value="REVERSE TRANSCRIPTASE-LIKE PROTEIN"/>
    <property type="match status" value="1"/>
</dbReference>
<dbReference type="Pfam" id="PF13456">
    <property type="entry name" value="RVT_3"/>
    <property type="match status" value="1"/>
</dbReference>
<dbReference type="InterPro" id="IPR052929">
    <property type="entry name" value="RNase_H-like_EbsB-rel"/>
</dbReference>
<evidence type="ECO:0000259" key="1">
    <source>
        <dbReference type="Pfam" id="PF13456"/>
    </source>
</evidence>
<feature type="non-terminal residue" evidence="2">
    <location>
        <position position="97"/>
    </location>
</feature>
<comment type="caution">
    <text evidence="2">The sequence shown here is derived from an EMBL/GenBank/DDBJ whole genome shotgun (WGS) entry which is preliminary data.</text>
</comment>